<accession>W4QKS6</accession>
<reference evidence="1" key="1">
    <citation type="journal article" date="2014" name="Genome Announc.">
        <title>Draft Genome Sequences of Three Alkaliphilic Bacillus Strains, Bacillus wakoensis JCM 9140T, Bacillus akibai JCM 9157T, and Bacillus hemicellulosilyticus JCM 9152T.</title>
        <authorList>
            <person name="Yuki M."/>
            <person name="Oshima K."/>
            <person name="Suda W."/>
            <person name="Oshida Y."/>
            <person name="Kitamura K."/>
            <person name="Iida T."/>
            <person name="Hattori M."/>
            <person name="Ohkuma M."/>
        </authorList>
    </citation>
    <scope>NUCLEOTIDE SEQUENCE [LARGE SCALE GENOMIC DNA]</scope>
    <source>
        <strain evidence="1">JCM 9152</strain>
    </source>
</reference>
<gene>
    <name evidence="1" type="ORF">JCM9152_3419</name>
</gene>
<keyword evidence="2" id="KW-1185">Reference proteome</keyword>
<evidence type="ECO:0000313" key="2">
    <source>
        <dbReference type="Proteomes" id="UP000018895"/>
    </source>
</evidence>
<dbReference type="STRING" id="1236971.JCM9152_3419"/>
<dbReference type="AlphaFoldDB" id="W4QKS6"/>
<evidence type="ECO:0000313" key="1">
    <source>
        <dbReference type="EMBL" id="GAE31919.1"/>
    </source>
</evidence>
<comment type="caution">
    <text evidence="1">The sequence shown here is derived from an EMBL/GenBank/DDBJ whole genome shotgun (WGS) entry which is preliminary data.</text>
</comment>
<dbReference type="RefSeq" id="WP_035346130.1">
    <property type="nucleotide sequence ID" value="NZ_BAUU01000026.1"/>
</dbReference>
<sequence>MNVEQLVLDVLNEQSYDVPVVSPILLEENSIAVMGMTTNEYRHYYDGAKEQSFLFQVLVRHDVQFEAYRTLLQIVNDLLRTEGASNSDSYDFKKITITEDPKKIVQADEYYIFGAQFSADLYIRGVVNND</sequence>
<evidence type="ECO:0008006" key="3">
    <source>
        <dbReference type="Google" id="ProtNLM"/>
    </source>
</evidence>
<name>W4QKS6_9BACI</name>
<dbReference type="Proteomes" id="UP000018895">
    <property type="component" value="Unassembled WGS sequence"/>
</dbReference>
<organism evidence="1 2">
    <name type="scientific">Halalkalibacter hemicellulosilyticusJCM 9152</name>
    <dbReference type="NCBI Taxonomy" id="1236971"/>
    <lineage>
        <taxon>Bacteria</taxon>
        <taxon>Bacillati</taxon>
        <taxon>Bacillota</taxon>
        <taxon>Bacilli</taxon>
        <taxon>Bacillales</taxon>
        <taxon>Bacillaceae</taxon>
        <taxon>Halalkalibacter</taxon>
    </lineage>
</organism>
<dbReference type="OrthoDB" id="2928533at2"/>
<protein>
    <recommendedName>
        <fullName evidence="3">Minor capsid protein</fullName>
    </recommendedName>
</protein>
<dbReference type="EMBL" id="BAUU01000026">
    <property type="protein sequence ID" value="GAE31919.1"/>
    <property type="molecule type" value="Genomic_DNA"/>
</dbReference>
<proteinExistence type="predicted"/>